<evidence type="ECO:0000256" key="1">
    <source>
        <dbReference type="ARBA" id="ARBA00010409"/>
    </source>
</evidence>
<feature type="domain" description="DUF2428" evidence="4">
    <location>
        <begin position="882"/>
        <end position="1122"/>
    </location>
</feature>
<sequence length="1757" mass="202831">MMTPVENKTSWCELNFESSPNISPEDTLLKDLLKVLEETTKENEQKRHIKQVVDIYKDSTEQKVENLEAKNLLLEFFTRFNSKKLLKKYLQDVVGKSNLSSSIIKSTTDEILGNIYNKKYCNIKQCNDLLNFVYIMQNSATFEYEVTVEYLFPVYYMIFEGFVHHAKSNFKDILPIYEELVILLNAILKQILSVFVKNVNYIDVVSKQYSISLVVLAHTVLMHERIGFDLKTKCGLIFVHSFNTVPEIHRQNFKYKDCPPLELLQDYNEEKYFTLINNKMSIFKHSDSVVIIYASILSAVPQEKLLKVKINDKTLICLLYDGLMECARSKTGVPHIIVEISRTLNIIGKQLKAIPQDLIKPLFLEAISYVWSHIEHFVDTVRTYTRQFFVEIIMVAAEHKNNGYADLAEILLENVKQLSLTQSLRFLAMENIAQYMGCDYLLENFEDLQDSLLNIISEPRLSDQVCKTYISIMEKHFQEIDNDQWTAIWVTPVTRVLKNCNQCTSLCQRIITSAFQLHPAILRIIFPNDYVGNSQESGVLLKCLQYARHNGIELVVDRKENCALYWRGLIDKEKLEKFMIHQDEEIRISVLASIVESQKSTEVFLDWEFDFLSNYMHYNITSQTPNIRKQIISYYKKALARYNAGFYVIIRNIAFLTKKLEIVEEKQEAQRILRVYQELRNSYKSFMQKFAKQLISNLTFDANYYRKSTSLDLLIAVHKVLPPGEWLSCWTDDDIKNCHNVLFDSYETNKKMAVILLKHLPPSAMGFTNVEFTFKYMQRCLNMALDVKPSKALSAAYLLEVCAYSPHFYDIVQYGNNEGEQRQVHNPILDMLVVLTGKLIAQSNIKCEISKSKTAHYGIVLSIRHLLETRDISKNNDAYSGLFDHLVTICLNLKDTIMPVVCSPSPEGYIPVVNEEMCETDESIRAQMILVHAWRTVKEMSLLLAEIVRQVIKLENSNEMLSESLLLKIGQFFIEIFIESKHRGVFEQAYVGFSVICDSFWTSANSNLNCLPRTWLLDALSLCTGEIHSKKLCPTRRSAGLPLLILSILGTEASPERPVFKEAMKTLLNVCENVDPTNDECRIHSMNVLRSLFRHSKLGEAVSAYIAPGVVVAINGFKSDAWGIRNSATLLYSSLITRIFGVLRTTNSENLCMKNRLTVRVFFLRYPELFQFLLETLAEECDKSDSLVIHPILMILSRLCPSHLEEHNVQMEKYTPHVTACFSNPAYRTRDFAARAFMALINPHSVTSCLEACFNKIKVPDINDNECHGILLQMWHILKSNAQFHVPLTNFLQNSIHLLKFVGKKFSHMTVALYIEVVMLFLMRFRNYDDLDMLKNILSLLSRQIASNLLPLTSMSIFPQMRMLLVFYIIVNKFEETEATYPAITNQIMSHLYGHDIEMKRFCLNLLIYLNQLQNDANFKHALFQSDEMCIPYHIITLVDSFDKSSITKILTHIHPYLKCFLTEEIKFQHYIKQEDQVLLFLLVNYYPCVIKYLNLSKQETLNMLINFCNCDNEELISAVVSCISTFLLQLDYNVLRYDKLIQVLVESASPAASDYRRLAVCDFLSKNYILYCNEDPILVGDELQMVLNIVMVLLEDDDTIVRNAMSNFATALKIKITLNNNPKQTILTFVHEIFVFSSGYRWPVVPEKAKEDLLNLGSIILQKDRAICFIFSWACRHFPDSSNDASEIFERGELNLYAENVPFMNICAQLLHKLLWPLEDGLSYEDKSIFIEEHALLVTTNLLDALLKKSISDDVI</sequence>
<comment type="caution">
    <text evidence="7">The sequence shown here is derived from an EMBL/GenBank/DDBJ whole genome shotgun (WGS) entry which is preliminary data.</text>
</comment>
<dbReference type="Pfam" id="PF25151">
    <property type="entry name" value="TPR_Trm732_C"/>
    <property type="match status" value="1"/>
</dbReference>
<dbReference type="InterPro" id="IPR016024">
    <property type="entry name" value="ARM-type_fold"/>
</dbReference>
<keyword evidence="8" id="KW-1185">Reference proteome</keyword>
<evidence type="ECO:0000313" key="8">
    <source>
        <dbReference type="Proteomes" id="UP001162156"/>
    </source>
</evidence>
<dbReference type="Pfam" id="PF10350">
    <property type="entry name" value="DUF2428"/>
    <property type="match status" value="1"/>
</dbReference>
<evidence type="ECO:0000313" key="7">
    <source>
        <dbReference type="EMBL" id="KAJ8945809.1"/>
    </source>
</evidence>
<name>A0AAV8Y4H5_9CUCU</name>
<evidence type="ECO:0000259" key="5">
    <source>
        <dbReference type="Pfam" id="PF25150"/>
    </source>
</evidence>
<dbReference type="GO" id="GO:0005829">
    <property type="term" value="C:cytosol"/>
    <property type="evidence" value="ECO:0007669"/>
    <property type="project" value="TreeGrafter"/>
</dbReference>
<dbReference type="SUPFAM" id="SSF48371">
    <property type="entry name" value="ARM repeat"/>
    <property type="match status" value="2"/>
</dbReference>
<dbReference type="EMBL" id="JANEYF010002495">
    <property type="protein sequence ID" value="KAJ8945809.1"/>
    <property type="molecule type" value="Genomic_DNA"/>
</dbReference>
<dbReference type="Proteomes" id="UP001162156">
    <property type="component" value="Unassembled WGS sequence"/>
</dbReference>
<evidence type="ECO:0000256" key="3">
    <source>
        <dbReference type="ARBA" id="ARBA00035698"/>
    </source>
</evidence>
<dbReference type="GO" id="GO:0030488">
    <property type="term" value="P:tRNA methylation"/>
    <property type="evidence" value="ECO:0007669"/>
    <property type="project" value="TreeGrafter"/>
</dbReference>
<dbReference type="PANTHER" id="PTHR14387:SF7">
    <property type="entry name" value="THYROID ADENOMA-ASSOCIATED PROTEIN"/>
    <property type="match status" value="1"/>
</dbReference>
<dbReference type="InterPro" id="IPR056843">
    <property type="entry name" value="THADA-like_TPR"/>
</dbReference>
<comment type="similarity">
    <text evidence="1">Belongs to the THADA family.</text>
</comment>
<organism evidence="7 8">
    <name type="scientific">Rhamnusium bicolor</name>
    <dbReference type="NCBI Taxonomy" id="1586634"/>
    <lineage>
        <taxon>Eukaryota</taxon>
        <taxon>Metazoa</taxon>
        <taxon>Ecdysozoa</taxon>
        <taxon>Arthropoda</taxon>
        <taxon>Hexapoda</taxon>
        <taxon>Insecta</taxon>
        <taxon>Pterygota</taxon>
        <taxon>Neoptera</taxon>
        <taxon>Endopterygota</taxon>
        <taxon>Coleoptera</taxon>
        <taxon>Polyphaga</taxon>
        <taxon>Cucujiformia</taxon>
        <taxon>Chrysomeloidea</taxon>
        <taxon>Cerambycidae</taxon>
        <taxon>Lepturinae</taxon>
        <taxon>Rhagiini</taxon>
        <taxon>Rhamnusium</taxon>
    </lineage>
</organism>
<evidence type="ECO:0000259" key="4">
    <source>
        <dbReference type="Pfam" id="PF10350"/>
    </source>
</evidence>
<evidence type="ECO:0000259" key="6">
    <source>
        <dbReference type="Pfam" id="PF25151"/>
    </source>
</evidence>
<keyword evidence="2" id="KW-0819">tRNA processing</keyword>
<dbReference type="Pfam" id="PF25150">
    <property type="entry name" value="TPR_Trm732"/>
    <property type="match status" value="1"/>
</dbReference>
<feature type="domain" description="tRNA (32-2'-O)-methyltransferase regulator THADA-like C-terminal TPR repeats region" evidence="6">
    <location>
        <begin position="1125"/>
        <end position="1274"/>
    </location>
</feature>
<gene>
    <name evidence="7" type="ORF">NQ314_009031</name>
</gene>
<dbReference type="InterPro" id="IPR056842">
    <property type="entry name" value="THADA-like_TPR_C"/>
</dbReference>
<dbReference type="InterPro" id="IPR019442">
    <property type="entry name" value="THADA/TRM732_DUF2428"/>
</dbReference>
<dbReference type="InterPro" id="IPR051954">
    <property type="entry name" value="tRNA_methyltransferase_THADA"/>
</dbReference>
<proteinExistence type="inferred from homology"/>
<evidence type="ECO:0000256" key="2">
    <source>
        <dbReference type="ARBA" id="ARBA00022694"/>
    </source>
</evidence>
<feature type="domain" description="tRNA (32-2'-O)-methyltransferase regulator THADA-like TPR repeats region" evidence="5">
    <location>
        <begin position="485"/>
        <end position="720"/>
    </location>
</feature>
<accession>A0AAV8Y4H5</accession>
<protein>
    <recommendedName>
        <fullName evidence="3">tRNA (32-2'-O)-methyltransferase regulator THADA</fullName>
    </recommendedName>
</protein>
<reference evidence="7" key="1">
    <citation type="journal article" date="2023" name="Insect Mol. Biol.">
        <title>Genome sequencing provides insights into the evolution of gene families encoding plant cell wall-degrading enzymes in longhorned beetles.</title>
        <authorList>
            <person name="Shin N.R."/>
            <person name="Okamura Y."/>
            <person name="Kirsch R."/>
            <person name="Pauchet Y."/>
        </authorList>
    </citation>
    <scope>NUCLEOTIDE SEQUENCE</scope>
    <source>
        <strain evidence="7">RBIC_L_NR</strain>
    </source>
</reference>
<dbReference type="PANTHER" id="PTHR14387">
    <property type="entry name" value="THADA/DEATH RECEPTOR INTERACTING PROTEIN"/>
    <property type="match status" value="1"/>
</dbReference>